<keyword evidence="3" id="KW-1185">Reference proteome</keyword>
<dbReference type="GO" id="GO:0004553">
    <property type="term" value="F:hydrolase activity, hydrolyzing O-glycosyl compounds"/>
    <property type="evidence" value="ECO:0007669"/>
    <property type="project" value="InterPro"/>
</dbReference>
<organism evidence="2 3">
    <name type="scientific">Luteolibacter ambystomatis</name>
    <dbReference type="NCBI Taxonomy" id="2824561"/>
    <lineage>
        <taxon>Bacteria</taxon>
        <taxon>Pseudomonadati</taxon>
        <taxon>Verrucomicrobiota</taxon>
        <taxon>Verrucomicrobiia</taxon>
        <taxon>Verrucomicrobiales</taxon>
        <taxon>Verrucomicrobiaceae</taxon>
        <taxon>Luteolibacter</taxon>
    </lineage>
</organism>
<dbReference type="AlphaFoldDB" id="A0A975J3J3"/>
<dbReference type="InterPro" id="IPR036908">
    <property type="entry name" value="RlpA-like_sf"/>
</dbReference>
<evidence type="ECO:0000313" key="2">
    <source>
        <dbReference type="EMBL" id="QUE53341.1"/>
    </source>
</evidence>
<dbReference type="EMBL" id="CP073100">
    <property type="protein sequence ID" value="QUE53341.1"/>
    <property type="molecule type" value="Genomic_DNA"/>
</dbReference>
<evidence type="ECO:0000259" key="1">
    <source>
        <dbReference type="Pfam" id="PF06725"/>
    </source>
</evidence>
<proteinExistence type="predicted"/>
<protein>
    <submittedName>
        <fullName evidence="2">3D domain-containing protein</fullName>
    </submittedName>
</protein>
<dbReference type="KEGG" id="lamb:KBB96_18195"/>
<gene>
    <name evidence="2" type="ORF">KBB96_18195</name>
</gene>
<dbReference type="Gene3D" id="2.40.40.10">
    <property type="entry name" value="RlpA-like domain"/>
    <property type="match status" value="1"/>
</dbReference>
<dbReference type="CDD" id="cd22784">
    <property type="entry name" value="DPBB_MltA_YuiC-like"/>
    <property type="match status" value="1"/>
</dbReference>
<dbReference type="Pfam" id="PF06725">
    <property type="entry name" value="3D"/>
    <property type="match status" value="1"/>
</dbReference>
<name>A0A975J3J3_9BACT</name>
<dbReference type="GO" id="GO:0009254">
    <property type="term" value="P:peptidoglycan turnover"/>
    <property type="evidence" value="ECO:0007669"/>
    <property type="project" value="InterPro"/>
</dbReference>
<dbReference type="GO" id="GO:0019867">
    <property type="term" value="C:outer membrane"/>
    <property type="evidence" value="ECO:0007669"/>
    <property type="project" value="InterPro"/>
</dbReference>
<dbReference type="InterPro" id="IPR010611">
    <property type="entry name" value="3D_dom"/>
</dbReference>
<sequence length="166" mass="18370">MAAASSHTKDKHGMPVYAFSERNRLVRTTAYHPNESDHLVYGSSNATGTPLRYTNRVRSAAADWSFYPVGTVFRIAGLPYLYVVDDYGSALTGTGTIDIFTPTGESMNQWGRRNVEITIVQWGSFTRSKEILAQRTGYQHCRSMLANIVRQRPDLASTKGGSSNKG</sequence>
<reference evidence="2" key="1">
    <citation type="submission" date="2021-04" db="EMBL/GenBank/DDBJ databases">
        <title>Luteolibacter sp. 32A isolated from the skin of an Anderson's salamander (Ambystoma andersonii).</title>
        <authorList>
            <person name="Spergser J."/>
            <person name="Busse H.-J."/>
        </authorList>
    </citation>
    <scope>NUCLEOTIDE SEQUENCE</scope>
    <source>
        <strain evidence="2">32A</strain>
    </source>
</reference>
<dbReference type="SUPFAM" id="SSF50685">
    <property type="entry name" value="Barwin-like endoglucanases"/>
    <property type="match status" value="1"/>
</dbReference>
<feature type="domain" description="3D" evidence="1">
    <location>
        <begin position="58"/>
        <end position="120"/>
    </location>
</feature>
<dbReference type="Proteomes" id="UP000676169">
    <property type="component" value="Chromosome"/>
</dbReference>
<accession>A0A975J3J3</accession>
<evidence type="ECO:0000313" key="3">
    <source>
        <dbReference type="Proteomes" id="UP000676169"/>
    </source>
</evidence>